<name>A0A410QHP3_9FIRM</name>
<dbReference type="InterPro" id="IPR000182">
    <property type="entry name" value="GNAT_dom"/>
</dbReference>
<dbReference type="SUPFAM" id="SSF55729">
    <property type="entry name" value="Acyl-CoA N-acyltransferases (Nat)"/>
    <property type="match status" value="1"/>
</dbReference>
<dbReference type="InterPro" id="IPR016181">
    <property type="entry name" value="Acyl_CoA_acyltransferase"/>
</dbReference>
<dbReference type="Pfam" id="PF00583">
    <property type="entry name" value="Acetyltransf_1"/>
    <property type="match status" value="1"/>
</dbReference>
<sequence length="160" mass="18537">MVQPDVINIDKGLRLRNPDGLQWETALPWYKNPKILYYSEGITDKTYDMNIINRMYGYLSSIGELYFIEVYEKDIWKAIGDVTLSEQNMPIVIGDEKYWSKGIGKKVIGKLIGRAKSIGLTKIYIPDIYSYNNRSQNLFKSMGFVEVDKRDNASSYELKL</sequence>
<dbReference type="GO" id="GO:0016747">
    <property type="term" value="F:acyltransferase activity, transferring groups other than amino-acyl groups"/>
    <property type="evidence" value="ECO:0007669"/>
    <property type="project" value="InterPro"/>
</dbReference>
<proteinExistence type="predicted"/>
<dbReference type="AlphaFoldDB" id="A0A410QHP3"/>
<evidence type="ECO:0000313" key="3">
    <source>
        <dbReference type="Proteomes" id="UP000287969"/>
    </source>
</evidence>
<accession>A0A410QHP3</accession>
<dbReference type="KEGG" id="spoa:EQM13_14155"/>
<keyword evidence="3" id="KW-1185">Reference proteome</keyword>
<dbReference type="Proteomes" id="UP000287969">
    <property type="component" value="Chromosome"/>
</dbReference>
<dbReference type="EMBL" id="CP035282">
    <property type="protein sequence ID" value="QAT63481.1"/>
    <property type="molecule type" value="Genomic_DNA"/>
</dbReference>
<organism evidence="2 3">
    <name type="scientific">Acidilutibacter cellobiosedens</name>
    <dbReference type="NCBI Taxonomy" id="2507161"/>
    <lineage>
        <taxon>Bacteria</taxon>
        <taxon>Bacillati</taxon>
        <taxon>Bacillota</taxon>
        <taxon>Tissierellia</taxon>
        <taxon>Tissierellales</taxon>
        <taxon>Acidilutibacteraceae</taxon>
        <taxon>Acidilutibacter</taxon>
    </lineage>
</organism>
<gene>
    <name evidence="2" type="ORF">EQM13_14155</name>
</gene>
<evidence type="ECO:0000259" key="1">
    <source>
        <dbReference type="Pfam" id="PF00583"/>
    </source>
</evidence>
<dbReference type="Gene3D" id="3.40.630.30">
    <property type="match status" value="1"/>
</dbReference>
<keyword evidence="2" id="KW-0808">Transferase</keyword>
<dbReference type="OrthoDB" id="95248at2"/>
<feature type="domain" description="N-acetyltransferase" evidence="1">
    <location>
        <begin position="95"/>
        <end position="144"/>
    </location>
</feature>
<evidence type="ECO:0000313" key="2">
    <source>
        <dbReference type="EMBL" id="QAT63481.1"/>
    </source>
</evidence>
<reference evidence="3" key="1">
    <citation type="submission" date="2019-01" db="EMBL/GenBank/DDBJ databases">
        <title>Draft genomes of a novel of Sporanaerobacter strains.</title>
        <authorList>
            <person name="Ma S."/>
        </authorList>
    </citation>
    <scope>NUCLEOTIDE SEQUENCE [LARGE SCALE GENOMIC DNA]</scope>
    <source>
        <strain evidence="3">NJN-17</strain>
    </source>
</reference>
<protein>
    <submittedName>
        <fullName evidence="2">N-acetyltransferase</fullName>
    </submittedName>
</protein>